<dbReference type="EMBL" id="VJMI01016404">
    <property type="protein sequence ID" value="KAF0719428.1"/>
    <property type="molecule type" value="Genomic_DNA"/>
</dbReference>
<gene>
    <name evidence="1" type="ORF">AaE_010453</name>
</gene>
<dbReference type="AlphaFoldDB" id="A0A6A5A216"/>
<protein>
    <submittedName>
        <fullName evidence="1">Uncharacterized protein</fullName>
    </submittedName>
</protein>
<comment type="caution">
    <text evidence="1">The sequence shown here is derived from an EMBL/GenBank/DDBJ whole genome shotgun (WGS) entry which is preliminary data.</text>
</comment>
<reference evidence="1 2" key="1">
    <citation type="submission" date="2019-06" db="EMBL/GenBank/DDBJ databases">
        <title>Genomics analysis of Aphanomyces spp. identifies a new class of oomycete effector associated with host adaptation.</title>
        <authorList>
            <person name="Gaulin E."/>
        </authorList>
    </citation>
    <scope>NUCLEOTIDE SEQUENCE [LARGE SCALE GENOMIC DNA]</scope>
    <source>
        <strain evidence="1 2">E</strain>
    </source>
</reference>
<organism evidence="1 2">
    <name type="scientific">Aphanomyces astaci</name>
    <name type="common">Crayfish plague agent</name>
    <dbReference type="NCBI Taxonomy" id="112090"/>
    <lineage>
        <taxon>Eukaryota</taxon>
        <taxon>Sar</taxon>
        <taxon>Stramenopiles</taxon>
        <taxon>Oomycota</taxon>
        <taxon>Saprolegniomycetes</taxon>
        <taxon>Saprolegniales</taxon>
        <taxon>Verrucalvaceae</taxon>
        <taxon>Aphanomyces</taxon>
    </lineage>
</organism>
<dbReference type="VEuPathDB" id="FungiDB:H257_12223"/>
<sequence>MLLGVPTNFRPSVTSTAVRMRKHTMEYVLSFPPPEVIYNMAQAGNLVTVPAQPPQEAWLGVEKSEAQHCQAIVSLKQAKGVPTPYDKRQQDVVGRKVRVCFFDVGDMSGTVAASSARPMSGNIVG</sequence>
<feature type="non-terminal residue" evidence="1">
    <location>
        <position position="125"/>
    </location>
</feature>
<dbReference type="Proteomes" id="UP000469452">
    <property type="component" value="Unassembled WGS sequence"/>
</dbReference>
<accession>A0A6A5A216</accession>
<evidence type="ECO:0000313" key="2">
    <source>
        <dbReference type="Proteomes" id="UP000469452"/>
    </source>
</evidence>
<evidence type="ECO:0000313" key="1">
    <source>
        <dbReference type="EMBL" id="KAF0719428.1"/>
    </source>
</evidence>
<proteinExistence type="predicted"/>
<name>A0A6A5A216_APHAT</name>